<sequence length="216" mass="24184">MSKRSHDEIIGKLVRVKKCEAREHGDNNGCVCHLIGQVVEIEKRYETPFIGTPSYHIKGMKYRVRRCEVTLIRNQQAVVRVINGQLVLDDPIAVAMISAVGKHNCRNTLELNADRVEHFKRRLTERGLTPDQAVIMLINVDDVHGGPLADVLLPQGHNWQEIRDKGEIPFARGLATRDGIQEVLNVFDKDAAAKLKSISNVAVVIVDHGVTEVFEV</sequence>
<accession>A0A1G2SDQ3</accession>
<dbReference type="Proteomes" id="UP000178817">
    <property type="component" value="Unassembled WGS sequence"/>
</dbReference>
<evidence type="ECO:0000313" key="2">
    <source>
        <dbReference type="Proteomes" id="UP000178817"/>
    </source>
</evidence>
<dbReference type="EMBL" id="MHUV01000005">
    <property type="protein sequence ID" value="OHA82581.1"/>
    <property type="molecule type" value="Genomic_DNA"/>
</dbReference>
<dbReference type="AlphaFoldDB" id="A0A1G2SDQ3"/>
<gene>
    <name evidence="1" type="ORF">A3B07_01450</name>
</gene>
<comment type="caution">
    <text evidence="1">The sequence shown here is derived from an EMBL/GenBank/DDBJ whole genome shotgun (WGS) entry which is preliminary data.</text>
</comment>
<reference evidence="1 2" key="1">
    <citation type="journal article" date="2016" name="Nat. Commun.">
        <title>Thousands of microbial genomes shed light on interconnected biogeochemical processes in an aquifer system.</title>
        <authorList>
            <person name="Anantharaman K."/>
            <person name="Brown C.T."/>
            <person name="Hug L.A."/>
            <person name="Sharon I."/>
            <person name="Castelle C.J."/>
            <person name="Probst A.J."/>
            <person name="Thomas B.C."/>
            <person name="Singh A."/>
            <person name="Wilkins M.J."/>
            <person name="Karaoz U."/>
            <person name="Brodie E.L."/>
            <person name="Williams K.H."/>
            <person name="Hubbard S.S."/>
            <person name="Banfield J.F."/>
        </authorList>
    </citation>
    <scope>NUCLEOTIDE SEQUENCE [LARGE SCALE GENOMIC DNA]</scope>
</reference>
<protein>
    <submittedName>
        <fullName evidence="1">Uncharacterized protein</fullName>
    </submittedName>
</protein>
<evidence type="ECO:0000313" key="1">
    <source>
        <dbReference type="EMBL" id="OHA82581.1"/>
    </source>
</evidence>
<organism evidence="1 2">
    <name type="scientific">Candidatus Yonathbacteria bacterium RIFCSPLOWO2_01_FULL_43_27</name>
    <dbReference type="NCBI Taxonomy" id="1802726"/>
    <lineage>
        <taxon>Bacteria</taxon>
        <taxon>Candidatus Yonathiibacteriota</taxon>
    </lineage>
</organism>
<proteinExistence type="predicted"/>
<name>A0A1G2SDQ3_9BACT</name>